<dbReference type="AlphaFoldDB" id="A0A6A6ZIG8"/>
<dbReference type="GO" id="GO:1990871">
    <property type="term" value="C:Vma12-Vma22 assembly complex"/>
    <property type="evidence" value="ECO:0007669"/>
    <property type="project" value="TreeGrafter"/>
</dbReference>
<reference evidence="3" key="1">
    <citation type="journal article" date="2020" name="Stud. Mycol.">
        <title>101 Dothideomycetes genomes: a test case for predicting lifestyles and emergence of pathogens.</title>
        <authorList>
            <person name="Haridas S."/>
            <person name="Albert R."/>
            <person name="Binder M."/>
            <person name="Bloem J."/>
            <person name="Labutti K."/>
            <person name="Salamov A."/>
            <person name="Andreopoulos B."/>
            <person name="Baker S."/>
            <person name="Barry K."/>
            <person name="Bills G."/>
            <person name="Bluhm B."/>
            <person name="Cannon C."/>
            <person name="Castanera R."/>
            <person name="Culley D."/>
            <person name="Daum C."/>
            <person name="Ezra D."/>
            <person name="Gonzalez J."/>
            <person name="Henrissat B."/>
            <person name="Kuo A."/>
            <person name="Liang C."/>
            <person name="Lipzen A."/>
            <person name="Lutzoni F."/>
            <person name="Magnuson J."/>
            <person name="Mondo S."/>
            <person name="Nolan M."/>
            <person name="Ohm R."/>
            <person name="Pangilinan J."/>
            <person name="Park H.-J."/>
            <person name="Ramirez L."/>
            <person name="Alfaro M."/>
            <person name="Sun H."/>
            <person name="Tritt A."/>
            <person name="Yoshinaga Y."/>
            <person name="Zwiers L.-H."/>
            <person name="Turgeon B."/>
            <person name="Goodwin S."/>
            <person name="Spatafora J."/>
            <person name="Crous P."/>
            <person name="Grigoriev I."/>
        </authorList>
    </citation>
    <scope>NUCLEOTIDE SEQUENCE</scope>
    <source>
        <strain evidence="3">CBS 113818</strain>
    </source>
</reference>
<dbReference type="GO" id="GO:0051082">
    <property type="term" value="F:unfolded protein binding"/>
    <property type="evidence" value="ECO:0007669"/>
    <property type="project" value="TreeGrafter"/>
</dbReference>
<evidence type="ECO:0000256" key="1">
    <source>
        <dbReference type="ARBA" id="ARBA00093634"/>
    </source>
</evidence>
<dbReference type="InterPro" id="IPR040357">
    <property type="entry name" value="Vma22/CCDC115"/>
</dbReference>
<name>A0A6A6ZIG8_9PLEO</name>
<evidence type="ECO:0000313" key="4">
    <source>
        <dbReference type="Proteomes" id="UP000799424"/>
    </source>
</evidence>
<feature type="compositionally biased region" description="Basic and acidic residues" evidence="2">
    <location>
        <begin position="136"/>
        <end position="161"/>
    </location>
</feature>
<sequence length="240" mass="27266">MAQVQSQPNALPETKSEVPAVEKDALITRLDSLLEQYLHTLDKYQKTREQLSKQLSAGYLSLAQANFQNRSTTHYGQDSYDERMQATRKMYVSLQWGPPQIVVIEAKKKEKNINPRSNISAQDDSNTSRATFSTMSERHEVNPPKNEEAKEQQSEKPHIQEPDSYSAPRPKEKDDSSKTTKKSNDPLRWFGILVPPALRSAQHSFISVVEGPVPQLASIARDLRGQEIEIGRVRKQIKKL</sequence>
<dbReference type="PANTHER" id="PTHR31996:SF2">
    <property type="entry name" value="COILED-COIL DOMAIN-CONTAINING PROTEIN 115"/>
    <property type="match status" value="1"/>
</dbReference>
<dbReference type="PANTHER" id="PTHR31996">
    <property type="entry name" value="COILED-COIL DOMAIN-CONTAINING PROTEIN 115"/>
    <property type="match status" value="1"/>
</dbReference>
<feature type="region of interest" description="Disordered" evidence="2">
    <location>
        <begin position="113"/>
        <end position="186"/>
    </location>
</feature>
<feature type="compositionally biased region" description="Basic and acidic residues" evidence="2">
    <location>
        <begin position="169"/>
        <end position="185"/>
    </location>
</feature>
<evidence type="ECO:0000313" key="3">
    <source>
        <dbReference type="EMBL" id="KAF2820045.1"/>
    </source>
</evidence>
<evidence type="ECO:0000256" key="2">
    <source>
        <dbReference type="SAM" id="MobiDB-lite"/>
    </source>
</evidence>
<protein>
    <recommendedName>
        <fullName evidence="1">Vacuolar ATPase assembly protein VMA22</fullName>
    </recommendedName>
</protein>
<feature type="compositionally biased region" description="Polar residues" evidence="2">
    <location>
        <begin position="114"/>
        <end position="135"/>
    </location>
</feature>
<dbReference type="Pfam" id="PF21730">
    <property type="entry name" value="Vma22_CCDC115"/>
    <property type="match status" value="2"/>
</dbReference>
<dbReference type="Proteomes" id="UP000799424">
    <property type="component" value="Unassembled WGS sequence"/>
</dbReference>
<gene>
    <name evidence="3" type="ORF">CC86DRAFT_124571</name>
</gene>
<accession>A0A6A6ZIG8</accession>
<proteinExistence type="predicted"/>
<keyword evidence="4" id="KW-1185">Reference proteome</keyword>
<dbReference type="GO" id="GO:0070072">
    <property type="term" value="P:vacuolar proton-transporting V-type ATPase complex assembly"/>
    <property type="evidence" value="ECO:0007669"/>
    <property type="project" value="InterPro"/>
</dbReference>
<dbReference type="OrthoDB" id="408631at2759"/>
<organism evidence="3 4">
    <name type="scientific">Ophiobolus disseminans</name>
    <dbReference type="NCBI Taxonomy" id="1469910"/>
    <lineage>
        <taxon>Eukaryota</taxon>
        <taxon>Fungi</taxon>
        <taxon>Dikarya</taxon>
        <taxon>Ascomycota</taxon>
        <taxon>Pezizomycotina</taxon>
        <taxon>Dothideomycetes</taxon>
        <taxon>Pleosporomycetidae</taxon>
        <taxon>Pleosporales</taxon>
        <taxon>Pleosporineae</taxon>
        <taxon>Phaeosphaeriaceae</taxon>
        <taxon>Ophiobolus</taxon>
    </lineage>
</organism>
<dbReference type="EMBL" id="MU006242">
    <property type="protein sequence ID" value="KAF2820045.1"/>
    <property type="molecule type" value="Genomic_DNA"/>
</dbReference>